<sequence length="33" mass="3685">MVWAENPLLKNWSLDKGQENSQKSPSSLVGDEP</sequence>
<name>A0A6N4XWU4_9FLAO</name>
<organism evidence="2 3">
    <name type="scientific">Chryseobacterium fistulae</name>
    <dbReference type="NCBI Taxonomy" id="2675058"/>
    <lineage>
        <taxon>Bacteria</taxon>
        <taxon>Pseudomonadati</taxon>
        <taxon>Bacteroidota</taxon>
        <taxon>Flavobacteriia</taxon>
        <taxon>Flavobacteriales</taxon>
        <taxon>Weeksellaceae</taxon>
        <taxon>Chryseobacterium group</taxon>
        <taxon>Chryseobacterium</taxon>
    </lineage>
</organism>
<feature type="region of interest" description="Disordered" evidence="1">
    <location>
        <begin position="1"/>
        <end position="33"/>
    </location>
</feature>
<evidence type="ECO:0000313" key="2">
    <source>
        <dbReference type="EMBL" id="CAA7393889.1"/>
    </source>
</evidence>
<keyword evidence="3" id="KW-1185">Reference proteome</keyword>
<dbReference type="AlphaFoldDB" id="A0A6N4XWU4"/>
<evidence type="ECO:0000313" key="3">
    <source>
        <dbReference type="Proteomes" id="UP000445309"/>
    </source>
</evidence>
<accession>A0A6N4XWU4</accession>
<gene>
    <name evidence="2" type="ORF">CHRY9393_03573</name>
</gene>
<proteinExistence type="predicted"/>
<reference evidence="2 3" key="1">
    <citation type="submission" date="2020-01" db="EMBL/GenBank/DDBJ databases">
        <authorList>
            <person name="Rodrigo-Torres L."/>
            <person name="Arahal R. D."/>
            <person name="Lucena T."/>
        </authorList>
    </citation>
    <scope>NUCLEOTIDE SEQUENCE [LARGE SCALE GENOMIC DNA]</scope>
    <source>
        <strain evidence="2 3">CECT 9393</strain>
    </source>
</reference>
<dbReference type="EMBL" id="CACVBY010000188">
    <property type="protein sequence ID" value="CAA7393889.1"/>
    <property type="molecule type" value="Genomic_DNA"/>
</dbReference>
<evidence type="ECO:0000256" key="1">
    <source>
        <dbReference type="SAM" id="MobiDB-lite"/>
    </source>
</evidence>
<dbReference type="Proteomes" id="UP000445309">
    <property type="component" value="Unassembled WGS sequence"/>
</dbReference>
<protein>
    <submittedName>
        <fullName evidence="2">Uncharacterized protein</fullName>
    </submittedName>
</protein>